<evidence type="ECO:0000256" key="2">
    <source>
        <dbReference type="ARBA" id="ARBA00022723"/>
    </source>
</evidence>
<evidence type="ECO:0000259" key="3">
    <source>
        <dbReference type="Pfam" id="PF13359"/>
    </source>
</evidence>
<organism evidence="4">
    <name type="scientific">Puccinia triticina (isolate 1-1 / race 1 (BBBD))</name>
    <name type="common">Brown leaf rust fungus</name>
    <dbReference type="NCBI Taxonomy" id="630390"/>
    <lineage>
        <taxon>Eukaryota</taxon>
        <taxon>Fungi</taxon>
        <taxon>Dikarya</taxon>
        <taxon>Basidiomycota</taxon>
        <taxon>Pucciniomycotina</taxon>
        <taxon>Pucciniomycetes</taxon>
        <taxon>Pucciniales</taxon>
        <taxon>Pucciniaceae</taxon>
        <taxon>Puccinia</taxon>
    </lineage>
</organism>
<keyword evidence="6" id="KW-1185">Reference proteome</keyword>
<dbReference type="EMBL" id="ADAS02000002">
    <property type="protein sequence ID" value="OAV99668.1"/>
    <property type="molecule type" value="Genomic_DNA"/>
</dbReference>
<name>A0A180H4R0_PUCT1</name>
<feature type="domain" description="DDE Tnp4" evidence="3">
    <location>
        <begin position="220"/>
        <end position="384"/>
    </location>
</feature>
<comment type="cofactor">
    <cofactor evidence="1">
        <name>a divalent metal cation</name>
        <dbReference type="ChEBI" id="CHEBI:60240"/>
    </cofactor>
</comment>
<gene>
    <name evidence="4" type="ORF">PTTG_00538</name>
</gene>
<protein>
    <submittedName>
        <fullName evidence="5">DDE Tnp4 domain-containing protein</fullName>
    </submittedName>
</protein>
<dbReference type="PANTHER" id="PTHR48471">
    <property type="entry name" value="DDE TNP4 DOMAIN-CONTAINING PROTEIN"/>
    <property type="match status" value="1"/>
</dbReference>
<reference evidence="4" key="2">
    <citation type="submission" date="2016-05" db="EMBL/GenBank/DDBJ databases">
        <title>Comparative analysis highlights variable genome content of wheat rusts and divergence of the mating loci.</title>
        <authorList>
            <person name="Cuomo C.A."/>
            <person name="Bakkeren G."/>
            <person name="Szabo L."/>
            <person name="Khalil H."/>
            <person name="Joly D."/>
            <person name="Goldberg J."/>
            <person name="Young S."/>
            <person name="Zeng Q."/>
            <person name="Fellers J."/>
        </authorList>
    </citation>
    <scope>NUCLEOTIDE SEQUENCE [LARGE SCALE GENOMIC DNA]</scope>
    <source>
        <strain evidence="4">1-1 BBBD Race 1</strain>
    </source>
</reference>
<dbReference type="Pfam" id="PF13359">
    <property type="entry name" value="DDE_Tnp_4"/>
    <property type="match status" value="1"/>
</dbReference>
<dbReference type="EnsemblFungi" id="PTTG_00538-t43_1">
    <property type="protein sequence ID" value="PTTG_00538-t43_1-p1"/>
    <property type="gene ID" value="PTTG_00538"/>
</dbReference>
<reference evidence="5" key="4">
    <citation type="submission" date="2025-05" db="UniProtKB">
        <authorList>
            <consortium name="EnsemblFungi"/>
        </authorList>
    </citation>
    <scope>IDENTIFICATION</scope>
    <source>
        <strain evidence="5">isolate 1-1 / race 1 (BBBD)</strain>
    </source>
</reference>
<sequence length="435" mass="49514">MEDSDSDQHSSLLHHRQHQQRLIRRHFQQLRARRNREAEEAALLCMALGVGGGPMRRLRTYLTRGDLPGDPLVDSAWAWMYRRQNDQAFITTMGIDVKTFNKILGPFSIRWNSETIARADVDQNGEPQVGRRVLDAAGCLGLVLHWLSSTMAAYSLQQIFSLTPAVCSRYLSCGLQILLEILKSLRKARIVWPSTEDAIQPYAEAIEKKFPLLTRCFGFVDGLNLPVLVSDNEDVQNAYYNGWTCAHYCSCILAFAPDGTILYAILNAPGSWHDSAIAGPLYNELLDNTPKGFRILSDTAFPRKSERLQSRILAPAKRGDRVPSSPGLYARLKVLNEQIVKARQAAEWGMHSLQGSFARLKLPLPASDHQFRADVLQVVCRLHQLRCRMVKINQTQTVYNSVWDELDVVSREFHKMLFKDIEKECHISRYYGDWL</sequence>
<dbReference type="GO" id="GO:0046872">
    <property type="term" value="F:metal ion binding"/>
    <property type="evidence" value="ECO:0007669"/>
    <property type="project" value="UniProtKB-KW"/>
</dbReference>
<evidence type="ECO:0000313" key="5">
    <source>
        <dbReference type="EnsemblFungi" id="PTTG_00538-t43_1-p1"/>
    </source>
</evidence>
<dbReference type="InterPro" id="IPR027806">
    <property type="entry name" value="HARBI1_dom"/>
</dbReference>
<dbReference type="AlphaFoldDB" id="A0A180H4R0"/>
<proteinExistence type="predicted"/>
<dbReference type="OrthoDB" id="78198at2759"/>
<dbReference type="Proteomes" id="UP000005240">
    <property type="component" value="Unassembled WGS sequence"/>
</dbReference>
<dbReference type="PANTHER" id="PTHR48471:SF1">
    <property type="entry name" value="DDE TNP4 DOMAIN-CONTAINING PROTEIN"/>
    <property type="match status" value="1"/>
</dbReference>
<accession>A0A180H4R0</accession>
<dbReference type="VEuPathDB" id="FungiDB:PTTG_00538"/>
<reference evidence="4" key="1">
    <citation type="submission" date="2009-11" db="EMBL/GenBank/DDBJ databases">
        <authorList>
            <consortium name="The Broad Institute Genome Sequencing Platform"/>
            <person name="Ward D."/>
            <person name="Feldgarden M."/>
            <person name="Earl A."/>
            <person name="Young S.K."/>
            <person name="Zeng Q."/>
            <person name="Koehrsen M."/>
            <person name="Alvarado L."/>
            <person name="Berlin A."/>
            <person name="Bochicchio J."/>
            <person name="Borenstein D."/>
            <person name="Chapman S.B."/>
            <person name="Chen Z."/>
            <person name="Engels R."/>
            <person name="Freedman E."/>
            <person name="Gellesch M."/>
            <person name="Goldberg J."/>
            <person name="Griggs A."/>
            <person name="Gujja S."/>
            <person name="Heilman E."/>
            <person name="Heiman D."/>
            <person name="Hepburn T."/>
            <person name="Howarth C."/>
            <person name="Jen D."/>
            <person name="Larson L."/>
            <person name="Lewis B."/>
            <person name="Mehta T."/>
            <person name="Park D."/>
            <person name="Pearson M."/>
            <person name="Roberts A."/>
            <person name="Saif S."/>
            <person name="Shea T."/>
            <person name="Shenoy N."/>
            <person name="Sisk P."/>
            <person name="Stolte C."/>
            <person name="Sykes S."/>
            <person name="Thomson T."/>
            <person name="Walk T."/>
            <person name="White J."/>
            <person name="Yandava C."/>
            <person name="Izard J."/>
            <person name="Baranova O.V."/>
            <person name="Blanton J.M."/>
            <person name="Tanner A.C."/>
            <person name="Dewhirst F.E."/>
            <person name="Haas B."/>
            <person name="Nusbaum C."/>
            <person name="Birren B."/>
        </authorList>
    </citation>
    <scope>NUCLEOTIDE SEQUENCE [LARGE SCALE GENOMIC DNA]</scope>
    <source>
        <strain evidence="4">1-1 BBBD Race 1</strain>
    </source>
</reference>
<evidence type="ECO:0000256" key="1">
    <source>
        <dbReference type="ARBA" id="ARBA00001968"/>
    </source>
</evidence>
<keyword evidence="2" id="KW-0479">Metal-binding</keyword>
<evidence type="ECO:0000313" key="4">
    <source>
        <dbReference type="EMBL" id="OAV99668.1"/>
    </source>
</evidence>
<reference evidence="5 6" key="3">
    <citation type="journal article" date="2017" name="G3 (Bethesda)">
        <title>Comparative analysis highlights variable genome content of wheat rusts and divergence of the mating loci.</title>
        <authorList>
            <person name="Cuomo C.A."/>
            <person name="Bakkeren G."/>
            <person name="Khalil H.B."/>
            <person name="Panwar V."/>
            <person name="Joly D."/>
            <person name="Linning R."/>
            <person name="Sakthikumar S."/>
            <person name="Song X."/>
            <person name="Adiconis X."/>
            <person name="Fan L."/>
            <person name="Goldberg J.M."/>
            <person name="Levin J.Z."/>
            <person name="Young S."/>
            <person name="Zeng Q."/>
            <person name="Anikster Y."/>
            <person name="Bruce M."/>
            <person name="Wang M."/>
            <person name="Yin C."/>
            <person name="McCallum B."/>
            <person name="Szabo L.J."/>
            <person name="Hulbert S."/>
            <person name="Chen X."/>
            <person name="Fellers J.P."/>
        </authorList>
    </citation>
    <scope>NUCLEOTIDE SEQUENCE</scope>
    <source>
        <strain evidence="6">Isolate 1-1 / race 1 (BBBD)</strain>
        <strain evidence="5">isolate 1-1 / race 1 (BBBD)</strain>
    </source>
</reference>
<evidence type="ECO:0000313" key="6">
    <source>
        <dbReference type="Proteomes" id="UP000005240"/>
    </source>
</evidence>